<comment type="catalytic activity">
    <reaction evidence="9">
        <text>L-threonyl-[protein] + ATP = O-phospho-L-threonyl-[protein] + ADP + H(+)</text>
        <dbReference type="Rhea" id="RHEA:46608"/>
        <dbReference type="Rhea" id="RHEA-COMP:11060"/>
        <dbReference type="Rhea" id="RHEA-COMP:11605"/>
        <dbReference type="ChEBI" id="CHEBI:15378"/>
        <dbReference type="ChEBI" id="CHEBI:30013"/>
        <dbReference type="ChEBI" id="CHEBI:30616"/>
        <dbReference type="ChEBI" id="CHEBI:61977"/>
        <dbReference type="ChEBI" id="CHEBI:456216"/>
        <dbReference type="EC" id="2.7.11.1"/>
    </reaction>
</comment>
<feature type="compositionally biased region" description="Low complexity" evidence="11">
    <location>
        <begin position="696"/>
        <end position="708"/>
    </location>
</feature>
<dbReference type="GO" id="GO:0004674">
    <property type="term" value="F:protein serine/threonine kinase activity"/>
    <property type="evidence" value="ECO:0007669"/>
    <property type="project" value="UniProtKB-KW"/>
</dbReference>
<feature type="compositionally biased region" description="Polar residues" evidence="11">
    <location>
        <begin position="761"/>
        <end position="789"/>
    </location>
</feature>
<accession>A0A6A6AX34</accession>
<dbReference type="Proteomes" id="UP000799438">
    <property type="component" value="Unassembled WGS sequence"/>
</dbReference>
<feature type="compositionally biased region" description="Low complexity" evidence="11">
    <location>
        <begin position="87"/>
        <end position="98"/>
    </location>
</feature>
<feature type="region of interest" description="Disordered" evidence="11">
    <location>
        <begin position="869"/>
        <end position="933"/>
    </location>
</feature>
<evidence type="ECO:0000256" key="7">
    <source>
        <dbReference type="ARBA" id="ARBA00022777"/>
    </source>
</evidence>
<dbReference type="InterPro" id="IPR000719">
    <property type="entry name" value="Prot_kinase_dom"/>
</dbReference>
<dbReference type="PROSITE" id="PS00108">
    <property type="entry name" value="PROTEIN_KINASE_ST"/>
    <property type="match status" value="1"/>
</dbReference>
<reference evidence="13" key="1">
    <citation type="journal article" date="2020" name="Stud. Mycol.">
        <title>101 Dothideomycetes genomes: a test case for predicting lifestyles and emergence of pathogens.</title>
        <authorList>
            <person name="Haridas S."/>
            <person name="Albert R."/>
            <person name="Binder M."/>
            <person name="Bloem J."/>
            <person name="Labutti K."/>
            <person name="Salamov A."/>
            <person name="Andreopoulos B."/>
            <person name="Baker S."/>
            <person name="Barry K."/>
            <person name="Bills G."/>
            <person name="Bluhm B."/>
            <person name="Cannon C."/>
            <person name="Castanera R."/>
            <person name="Culley D."/>
            <person name="Daum C."/>
            <person name="Ezra D."/>
            <person name="Gonzalez J."/>
            <person name="Henrissat B."/>
            <person name="Kuo A."/>
            <person name="Liang C."/>
            <person name="Lipzen A."/>
            <person name="Lutzoni F."/>
            <person name="Magnuson J."/>
            <person name="Mondo S."/>
            <person name="Nolan M."/>
            <person name="Ohm R."/>
            <person name="Pangilinan J."/>
            <person name="Park H.-J."/>
            <person name="Ramirez L."/>
            <person name="Alfaro M."/>
            <person name="Sun H."/>
            <person name="Tritt A."/>
            <person name="Yoshinaga Y."/>
            <person name="Zwiers L.-H."/>
            <person name="Turgeon B."/>
            <person name="Goodwin S."/>
            <person name="Spatafora J."/>
            <person name="Crous P."/>
            <person name="Grigoriev I."/>
        </authorList>
    </citation>
    <scope>NUCLEOTIDE SEQUENCE</scope>
    <source>
        <strain evidence="13">CBS 121167</strain>
    </source>
</reference>
<keyword evidence="14" id="KW-1185">Reference proteome</keyword>
<sequence length="1256" mass="139545">MDRSSKQARQPSKQRKALADAGSRANAAAAPQQRLKQKAMQPTTNLPHNESIVTNGPTLTVRNPGPADNKRLSVIQDEDNRSSNRNSAISTASSTMSAGGRRKTHIGPWQLGRTIGEGGCSRVRMVRHSLTGQLGAAKIISKKMADKVKAQSLLNLYKSAETDPELLAQMKIMPFGLEREIVIMKLLEHQNIVKLYDVWENRSELYLIMEYIDGGELFDYIDVDGGLDELEVVFIFRQIIAALLYCHRIHIHHRDLKPENILVDKESWEIKLVDFGMAALQPEGRFLSTPCGSPHYAAPEVIRYKRYDGGQADVWSCGVILYVMLTGGPPFTYSGHDADLAQLFKLIAKAQYVMPDHLSPEAKDLISQILVPDPRKRITIEKVWNHPFLHKYDEELEMKGEKAKIETWIGARPRIENWDVSCLDDIDREIVRNMRTLWHSEPEEVLLQKLLSPEPNQEKYFYSALAKHRDEHLETWGGTLDVGYSASDYHHVHHRRREVVPPVPTGAHGRTKSQFSILNDEHLRSRHSLQEPTPSEQSYDPFRASREPSLANKENPYMNVTVHRGGSIGSGGRRRSTVTSNHHGQASMLRVEALKKTNWRSSGLSSNGSRSSRKGSPAGTHRRNLSKASSTSSVWPSSPPVIVRPASSHKRGVSFAHLRRSSTLSRLTDSVQYTPEQNKFLQNSDVLFSATPSSVAPSAAAPLQSSTPIVEQPLRSRKESKGAPIPRLKVRKSETPSRLIEGDVRKASTELEKVLDEAFNNRSSVNSSLRTSTTAPPTNYETPPSSVSHRGSGASAYAAEAKAFDTNITQRPLPPLPTTDDSPNSHITRELAVTRDRLAARLALEDRENADKYDAVLAHLDSLLNSANSATQADGTRSTSAPHPKSPEHLPIISEEGKTPADTPNWRSGYSGDKNDTIRMVDPSSPCPPGHIAPLKIRKASTASTVASPARTVVGAQSQLQVPKSEVQPLRRKSSRLSDRLSSHEVSGASTPNKDASKDAKDAKKKSWFRRKFSDSETPTLSDTPDVKQQIPEAWKGLDDRMDPKPKARPALTRVDTDGSSGRCGPDKGSKKGGLWKWLGKKDAKKGMLELASPTELSNSSFLSSNFDLPEGSPDSSRAIEGQNWLARFLHIKPATKALCFQVGRGRARSEIVRLLRDWKRFGVRDVSYDRVNNVITARVDKENHLKIKPVAFIAELYVVLEHGRRAQLCLVRFTQTRGAASSFRKVVDVLDDCFSTRGMLVENEDRKRAMVDMLG</sequence>
<organism evidence="13 14">
    <name type="scientific">Aplosporella prunicola CBS 121167</name>
    <dbReference type="NCBI Taxonomy" id="1176127"/>
    <lineage>
        <taxon>Eukaryota</taxon>
        <taxon>Fungi</taxon>
        <taxon>Dikarya</taxon>
        <taxon>Ascomycota</taxon>
        <taxon>Pezizomycotina</taxon>
        <taxon>Dothideomycetes</taxon>
        <taxon>Dothideomycetes incertae sedis</taxon>
        <taxon>Botryosphaeriales</taxon>
        <taxon>Aplosporellaceae</taxon>
        <taxon>Aplosporella</taxon>
    </lineage>
</organism>
<evidence type="ECO:0000256" key="9">
    <source>
        <dbReference type="ARBA" id="ARBA00047899"/>
    </source>
</evidence>
<evidence type="ECO:0000256" key="8">
    <source>
        <dbReference type="ARBA" id="ARBA00022840"/>
    </source>
</evidence>
<dbReference type="Gene3D" id="3.30.310.220">
    <property type="entry name" value="Fungal kinase associated-1 domain"/>
    <property type="match status" value="1"/>
</dbReference>
<dbReference type="RefSeq" id="XP_033391451.1">
    <property type="nucleotide sequence ID" value="XM_033545880.1"/>
</dbReference>
<evidence type="ECO:0000256" key="2">
    <source>
        <dbReference type="ARBA" id="ARBA00012513"/>
    </source>
</evidence>
<dbReference type="InterPro" id="IPR043024">
    <property type="entry name" value="KA1_sf_fungal"/>
</dbReference>
<dbReference type="AlphaFoldDB" id="A0A6A6AX34"/>
<dbReference type="GO" id="GO:0005938">
    <property type="term" value="C:cell cortex"/>
    <property type="evidence" value="ECO:0007669"/>
    <property type="project" value="UniProtKB-ARBA"/>
</dbReference>
<feature type="region of interest" description="Disordered" evidence="11">
    <location>
        <begin position="957"/>
        <end position="1072"/>
    </location>
</feature>
<keyword evidence="8" id="KW-0067">ATP-binding</keyword>
<comment type="similarity">
    <text evidence="1">Belongs to the protein kinase superfamily. CAMK Ser/Thr protein kinase family. NIM1 subfamily.</text>
</comment>
<dbReference type="InterPro" id="IPR011009">
    <property type="entry name" value="Kinase-like_dom_sf"/>
</dbReference>
<dbReference type="SUPFAM" id="SSF56112">
    <property type="entry name" value="Protein kinase-like (PK-like)"/>
    <property type="match status" value="1"/>
</dbReference>
<evidence type="ECO:0000256" key="1">
    <source>
        <dbReference type="ARBA" id="ARBA00010791"/>
    </source>
</evidence>
<dbReference type="Pfam" id="PF16797">
    <property type="entry name" value="Fungal_KA1"/>
    <property type="match status" value="1"/>
</dbReference>
<keyword evidence="4" id="KW-0597">Phosphoprotein</keyword>
<feature type="domain" description="Protein kinase" evidence="12">
    <location>
        <begin position="109"/>
        <end position="389"/>
    </location>
</feature>
<evidence type="ECO:0000313" key="14">
    <source>
        <dbReference type="Proteomes" id="UP000799438"/>
    </source>
</evidence>
<feature type="compositionally biased region" description="Polar residues" evidence="11">
    <location>
        <begin position="984"/>
        <end position="993"/>
    </location>
</feature>
<dbReference type="GO" id="GO:0035556">
    <property type="term" value="P:intracellular signal transduction"/>
    <property type="evidence" value="ECO:0007669"/>
    <property type="project" value="TreeGrafter"/>
</dbReference>
<protein>
    <recommendedName>
        <fullName evidence="2">non-specific serine/threonine protein kinase</fullName>
        <ecNumber evidence="2">2.7.11.1</ecNumber>
    </recommendedName>
</protein>
<keyword evidence="5" id="KW-0808">Transferase</keyword>
<dbReference type="InterPro" id="IPR008271">
    <property type="entry name" value="Ser/Thr_kinase_AS"/>
</dbReference>
<keyword evidence="7" id="KW-0418">Kinase</keyword>
<dbReference type="GeneID" id="54303386"/>
<keyword evidence="3" id="KW-0723">Serine/threonine-protein kinase</keyword>
<dbReference type="Gene3D" id="1.10.510.10">
    <property type="entry name" value="Transferase(Phosphotransferase) domain 1"/>
    <property type="match status" value="1"/>
</dbReference>
<proteinExistence type="inferred from homology"/>
<feature type="compositionally biased region" description="Low complexity" evidence="11">
    <location>
        <begin position="600"/>
        <end position="616"/>
    </location>
</feature>
<evidence type="ECO:0000256" key="3">
    <source>
        <dbReference type="ARBA" id="ARBA00022527"/>
    </source>
</evidence>
<feature type="compositionally biased region" description="Low complexity" evidence="11">
    <location>
        <begin position="19"/>
        <end position="30"/>
    </location>
</feature>
<dbReference type="OrthoDB" id="504170at2759"/>
<feature type="region of interest" description="Disordered" evidence="11">
    <location>
        <begin position="523"/>
        <end position="587"/>
    </location>
</feature>
<feature type="compositionally biased region" description="Polar residues" evidence="11">
    <location>
        <begin position="869"/>
        <end position="881"/>
    </location>
</feature>
<evidence type="ECO:0000313" key="13">
    <source>
        <dbReference type="EMBL" id="KAF2135733.1"/>
    </source>
</evidence>
<feature type="region of interest" description="Disordered" evidence="11">
    <location>
        <begin position="696"/>
        <end position="737"/>
    </location>
</feature>
<evidence type="ECO:0000259" key="12">
    <source>
        <dbReference type="PROSITE" id="PS50011"/>
    </source>
</evidence>
<dbReference type="FunFam" id="1.10.510.10:FF:000571">
    <property type="entry name" value="Maternal embryonic leucine zipper kinase"/>
    <property type="match status" value="1"/>
</dbReference>
<feature type="compositionally biased region" description="Low complexity" evidence="11">
    <location>
        <begin position="626"/>
        <end position="645"/>
    </location>
</feature>
<evidence type="ECO:0000256" key="5">
    <source>
        <dbReference type="ARBA" id="ARBA00022679"/>
    </source>
</evidence>
<dbReference type="InterPro" id="IPR031850">
    <property type="entry name" value="Fungal_KA1_dom"/>
</dbReference>
<comment type="catalytic activity">
    <reaction evidence="10">
        <text>L-seryl-[protein] + ATP = O-phospho-L-seryl-[protein] + ADP + H(+)</text>
        <dbReference type="Rhea" id="RHEA:17989"/>
        <dbReference type="Rhea" id="RHEA-COMP:9863"/>
        <dbReference type="Rhea" id="RHEA-COMP:11604"/>
        <dbReference type="ChEBI" id="CHEBI:15378"/>
        <dbReference type="ChEBI" id="CHEBI:29999"/>
        <dbReference type="ChEBI" id="CHEBI:30616"/>
        <dbReference type="ChEBI" id="CHEBI:83421"/>
        <dbReference type="ChEBI" id="CHEBI:456216"/>
        <dbReference type="EC" id="2.7.11.1"/>
    </reaction>
</comment>
<dbReference type="PANTHER" id="PTHR24346:SF110">
    <property type="entry name" value="NON-SPECIFIC SERINE_THREONINE PROTEIN KINASE"/>
    <property type="match status" value="1"/>
</dbReference>
<evidence type="ECO:0000256" key="10">
    <source>
        <dbReference type="ARBA" id="ARBA00048679"/>
    </source>
</evidence>
<evidence type="ECO:0000256" key="4">
    <source>
        <dbReference type="ARBA" id="ARBA00022553"/>
    </source>
</evidence>
<feature type="region of interest" description="Disordered" evidence="11">
    <location>
        <begin position="809"/>
        <end position="830"/>
    </location>
</feature>
<evidence type="ECO:0000256" key="11">
    <source>
        <dbReference type="SAM" id="MobiDB-lite"/>
    </source>
</evidence>
<name>A0A6A6AX34_9PEZI</name>
<evidence type="ECO:0000256" key="6">
    <source>
        <dbReference type="ARBA" id="ARBA00022741"/>
    </source>
</evidence>
<dbReference type="EC" id="2.7.11.1" evidence="2"/>
<gene>
    <name evidence="13" type="ORF">K452DRAFT_354259</name>
</gene>
<feature type="region of interest" description="Disordered" evidence="11">
    <location>
        <begin position="761"/>
        <end position="797"/>
    </location>
</feature>
<dbReference type="GO" id="GO:0005524">
    <property type="term" value="F:ATP binding"/>
    <property type="evidence" value="ECO:0007669"/>
    <property type="project" value="UniProtKB-KW"/>
</dbReference>
<feature type="compositionally biased region" description="Polar residues" evidence="11">
    <location>
        <begin position="40"/>
        <end position="61"/>
    </location>
</feature>
<dbReference type="EMBL" id="ML995555">
    <property type="protein sequence ID" value="KAF2135733.1"/>
    <property type="molecule type" value="Genomic_DNA"/>
</dbReference>
<dbReference type="Pfam" id="PF00069">
    <property type="entry name" value="Pkinase"/>
    <property type="match status" value="1"/>
</dbReference>
<feature type="region of interest" description="Disordered" evidence="11">
    <location>
        <begin position="599"/>
        <end position="653"/>
    </location>
</feature>
<dbReference type="PROSITE" id="PS50011">
    <property type="entry name" value="PROTEIN_KINASE_DOM"/>
    <property type="match status" value="1"/>
</dbReference>
<feature type="region of interest" description="Disordered" evidence="11">
    <location>
        <begin position="1"/>
        <end position="106"/>
    </location>
</feature>
<dbReference type="SMART" id="SM00220">
    <property type="entry name" value="S_TKc"/>
    <property type="match status" value="1"/>
</dbReference>
<feature type="compositionally biased region" description="Basic and acidic residues" evidence="11">
    <location>
        <begin position="1036"/>
        <end position="1046"/>
    </location>
</feature>
<dbReference type="PANTHER" id="PTHR24346">
    <property type="entry name" value="MAP/MICROTUBULE AFFINITY-REGULATING KINASE"/>
    <property type="match status" value="1"/>
</dbReference>
<keyword evidence="6" id="KW-0547">Nucleotide-binding</keyword>